<feature type="transmembrane region" description="Helical" evidence="9">
    <location>
        <begin position="59"/>
        <end position="84"/>
    </location>
</feature>
<feature type="transmembrane region" description="Helical" evidence="9">
    <location>
        <begin position="96"/>
        <end position="118"/>
    </location>
</feature>
<keyword evidence="6 9" id="KW-1133">Transmembrane helix</keyword>
<evidence type="ECO:0000256" key="2">
    <source>
        <dbReference type="ARBA" id="ARBA00013489"/>
    </source>
</evidence>
<dbReference type="PANTHER" id="PTHR42925:SF2">
    <property type="entry name" value="NA+ DRIVEN MULTIDRUG EFFLUX PUMP"/>
    <property type="match status" value="1"/>
</dbReference>
<dbReference type="GO" id="GO:0042910">
    <property type="term" value="F:xenobiotic transmembrane transporter activity"/>
    <property type="evidence" value="ECO:0007669"/>
    <property type="project" value="InterPro"/>
</dbReference>
<evidence type="ECO:0000256" key="9">
    <source>
        <dbReference type="SAM" id="Phobius"/>
    </source>
</evidence>
<feature type="transmembrane region" description="Helical" evidence="9">
    <location>
        <begin position="171"/>
        <end position="191"/>
    </location>
</feature>
<comment type="caution">
    <text evidence="10">The sequence shown here is derived from an EMBL/GenBank/DDBJ whole genome shotgun (WGS) entry which is preliminary data.</text>
</comment>
<feature type="transmembrane region" description="Helical" evidence="9">
    <location>
        <begin position="138"/>
        <end position="159"/>
    </location>
</feature>
<feature type="transmembrane region" description="Helical" evidence="9">
    <location>
        <begin position="20"/>
        <end position="39"/>
    </location>
</feature>
<evidence type="ECO:0000256" key="4">
    <source>
        <dbReference type="ARBA" id="ARBA00022475"/>
    </source>
</evidence>
<dbReference type="InterPro" id="IPR048279">
    <property type="entry name" value="MdtK-like"/>
</dbReference>
<reference evidence="11" key="1">
    <citation type="submission" date="2016-07" db="EMBL/GenBank/DDBJ databases">
        <title>Nontailed viruses are major unrecognized killers of bacteria in the ocean.</title>
        <authorList>
            <person name="Kauffman K."/>
            <person name="Hussain F."/>
            <person name="Yang J."/>
            <person name="Arevalo P."/>
            <person name="Brown J."/>
            <person name="Cutler M."/>
            <person name="Kelly L."/>
            <person name="Polz M.F."/>
        </authorList>
    </citation>
    <scope>NUCLEOTIDE SEQUENCE [LARGE SCALE GENOMIC DNA]</scope>
    <source>
        <strain evidence="11">10N.261.45.A10</strain>
    </source>
</reference>
<evidence type="ECO:0000256" key="3">
    <source>
        <dbReference type="ARBA" id="ARBA00022448"/>
    </source>
</evidence>
<keyword evidence="5 9" id="KW-0812">Transmembrane</keyword>
<dbReference type="EMBL" id="MDAL01000037">
    <property type="protein sequence ID" value="PMN89828.1"/>
    <property type="molecule type" value="Genomic_DNA"/>
</dbReference>
<dbReference type="InterPro" id="IPR047135">
    <property type="entry name" value="YsiQ"/>
</dbReference>
<keyword evidence="7 9" id="KW-0472">Membrane</keyword>
<dbReference type="GO" id="GO:0015297">
    <property type="term" value="F:antiporter activity"/>
    <property type="evidence" value="ECO:0007669"/>
    <property type="project" value="InterPro"/>
</dbReference>
<comment type="subcellular location">
    <subcellularLocation>
        <location evidence="1">Cell inner membrane</location>
        <topology evidence="1">Multi-pass membrane protein</topology>
    </subcellularLocation>
</comment>
<gene>
    <name evidence="10" type="ORF">BCT23_22215</name>
</gene>
<evidence type="ECO:0000256" key="5">
    <source>
        <dbReference type="ARBA" id="ARBA00022692"/>
    </source>
</evidence>
<dbReference type="PIRSF" id="PIRSF006603">
    <property type="entry name" value="DinF"/>
    <property type="match status" value="1"/>
</dbReference>
<evidence type="ECO:0000256" key="8">
    <source>
        <dbReference type="ARBA" id="ARBA00030855"/>
    </source>
</evidence>
<dbReference type="GO" id="GO:0005886">
    <property type="term" value="C:plasma membrane"/>
    <property type="evidence" value="ECO:0007669"/>
    <property type="project" value="UniProtKB-SubCell"/>
</dbReference>
<evidence type="ECO:0000256" key="1">
    <source>
        <dbReference type="ARBA" id="ARBA00004429"/>
    </source>
</evidence>
<evidence type="ECO:0000313" key="10">
    <source>
        <dbReference type="EMBL" id="PMN89828.1"/>
    </source>
</evidence>
<evidence type="ECO:0000313" key="11">
    <source>
        <dbReference type="Proteomes" id="UP000235387"/>
    </source>
</evidence>
<name>A0A2N7L7B3_9GAMM</name>
<evidence type="ECO:0000256" key="7">
    <source>
        <dbReference type="ARBA" id="ARBA00023136"/>
    </source>
</evidence>
<accession>A0A2N7L7B3</accession>
<keyword evidence="4" id="KW-1003">Cell membrane</keyword>
<feature type="transmembrane region" description="Helical" evidence="9">
    <location>
        <begin position="197"/>
        <end position="220"/>
    </location>
</feature>
<dbReference type="AlphaFoldDB" id="A0A2N7L7B3"/>
<dbReference type="RefSeq" id="WP_102318009.1">
    <property type="nucleotide sequence ID" value="NZ_MCYQ01000024.1"/>
</dbReference>
<proteinExistence type="predicted"/>
<feature type="transmembrane region" description="Helical" evidence="9">
    <location>
        <begin position="246"/>
        <end position="270"/>
    </location>
</feature>
<feature type="transmembrane region" description="Helical" evidence="9">
    <location>
        <begin position="365"/>
        <end position="390"/>
    </location>
</feature>
<organism evidence="10 11">
    <name type="scientific">Enterovibrio norvegicus</name>
    <dbReference type="NCBI Taxonomy" id="188144"/>
    <lineage>
        <taxon>Bacteria</taxon>
        <taxon>Pseudomonadati</taxon>
        <taxon>Pseudomonadota</taxon>
        <taxon>Gammaproteobacteria</taxon>
        <taxon>Vibrionales</taxon>
        <taxon>Vibrionaceae</taxon>
        <taxon>Enterovibrio</taxon>
    </lineage>
</organism>
<keyword evidence="3" id="KW-0813">Transport</keyword>
<feature type="transmembrane region" description="Helical" evidence="9">
    <location>
        <begin position="402"/>
        <end position="420"/>
    </location>
</feature>
<dbReference type="Pfam" id="PF01554">
    <property type="entry name" value="MatE"/>
    <property type="match status" value="2"/>
</dbReference>
<sequence>MTVLSQIYQHSKGDFLRKLFTIALPITLQSIFFASKGLVDVMMMGQLSETDIAAIGVSSRALFVVTILIGGVTTGGALLTAQYWGAENKKGVRESVALAWVTALAAAFMIVGMFTAMPEYIMMLATDSAAVIALGSDYLMITSFSMLSLAYISSVAAGLRSVHEPMVSTLFSALGIVLNVLFNWVLIFGHWGFPALGIQGAAIGTLAASMIEAAALYVYLRFKTHLLSFNMSDVISVMTKERIRQFLSLSLPTTFNFLAWAGGLFAYTAIMGKTGEAGLVALSVMTPIESISLSLLVGIANASAVLVGNQLGAKRFDAVYYQAMTMVVVAVVVTMMASLVLFALRDPILNLFTVLEGETRALTEIFFVILCVGNILRSLPTVLVVGVLRAGGDVKFCLYQDMFTQWFFGIPLAAIGAIWFGLPPQWVFAMFFLEAVFKWVSCTYRLRSRKWMKNLIDA</sequence>
<dbReference type="Proteomes" id="UP000235387">
    <property type="component" value="Unassembled WGS sequence"/>
</dbReference>
<feature type="transmembrane region" description="Helical" evidence="9">
    <location>
        <begin position="290"/>
        <end position="307"/>
    </location>
</feature>
<dbReference type="NCBIfam" id="TIGR00797">
    <property type="entry name" value="matE"/>
    <property type="match status" value="1"/>
</dbReference>
<feature type="transmembrane region" description="Helical" evidence="9">
    <location>
        <begin position="319"/>
        <end position="345"/>
    </location>
</feature>
<protein>
    <recommendedName>
        <fullName evidence="2">Multidrug resistance protein NorM</fullName>
    </recommendedName>
    <alternativeName>
        <fullName evidence="8">Na(+)/drug antiporter</fullName>
    </alternativeName>
</protein>
<dbReference type="InterPro" id="IPR002528">
    <property type="entry name" value="MATE_fam"/>
</dbReference>
<dbReference type="PANTHER" id="PTHR42925">
    <property type="entry name" value="MULTIDRUG AND TOXIN EFFLUX PROTEIN MATE FAMILY"/>
    <property type="match status" value="1"/>
</dbReference>
<evidence type="ECO:0000256" key="6">
    <source>
        <dbReference type="ARBA" id="ARBA00022989"/>
    </source>
</evidence>